<name>A0A6G0JBA6_LARCR</name>
<dbReference type="AlphaFoldDB" id="A0A6G0JBA6"/>
<sequence>MWIGIVRLFQAPPLPSLRPAQGPPHTTTSLAVTLDGFSGMRLCPEGRGSQSSSFSFSSSASSRAPSRRYLQAGVSSACAVTLASSCLTSNSDRGEGCQRSRKGGRSYISILSCGPLQDSTQLPSLSLLQPPHQQHTSPARRAVAPLSVGTIGNGKERQTKKPGRTDAAAQNNISRE</sequence>
<gene>
    <name evidence="2" type="ORF">D5F01_LYC01179</name>
</gene>
<dbReference type="EMBL" id="REGW02000001">
    <property type="protein sequence ID" value="KAE8301028.1"/>
    <property type="molecule type" value="Genomic_DNA"/>
</dbReference>
<accession>A0A6G0JBA6</accession>
<evidence type="ECO:0000313" key="2">
    <source>
        <dbReference type="EMBL" id="KAE8301028.1"/>
    </source>
</evidence>
<keyword evidence="3" id="KW-1185">Reference proteome</keyword>
<dbReference type="Proteomes" id="UP000424527">
    <property type="component" value="Unassembled WGS sequence"/>
</dbReference>
<evidence type="ECO:0000313" key="3">
    <source>
        <dbReference type="Proteomes" id="UP000424527"/>
    </source>
</evidence>
<protein>
    <submittedName>
        <fullName evidence="2">Uncharacterized protein</fullName>
    </submittedName>
</protein>
<feature type="region of interest" description="Disordered" evidence="1">
    <location>
        <begin position="129"/>
        <end position="176"/>
    </location>
</feature>
<evidence type="ECO:0000256" key="1">
    <source>
        <dbReference type="SAM" id="MobiDB-lite"/>
    </source>
</evidence>
<reference evidence="2 3" key="1">
    <citation type="submission" date="2019-07" db="EMBL/GenBank/DDBJ databases">
        <title>Chromosome genome assembly for large yellow croaker.</title>
        <authorList>
            <person name="Xiao S."/>
        </authorList>
    </citation>
    <scope>NUCLEOTIDE SEQUENCE [LARGE SCALE GENOMIC DNA]</scope>
    <source>
        <strain evidence="2">JMULYC20181020</strain>
        <tissue evidence="2">Muscle</tissue>
    </source>
</reference>
<comment type="caution">
    <text evidence="2">The sequence shown here is derived from an EMBL/GenBank/DDBJ whole genome shotgun (WGS) entry which is preliminary data.</text>
</comment>
<organism evidence="2 3">
    <name type="scientific">Larimichthys crocea</name>
    <name type="common">Large yellow croaker</name>
    <name type="synonym">Pseudosciaena crocea</name>
    <dbReference type="NCBI Taxonomy" id="215358"/>
    <lineage>
        <taxon>Eukaryota</taxon>
        <taxon>Metazoa</taxon>
        <taxon>Chordata</taxon>
        <taxon>Craniata</taxon>
        <taxon>Vertebrata</taxon>
        <taxon>Euteleostomi</taxon>
        <taxon>Actinopterygii</taxon>
        <taxon>Neopterygii</taxon>
        <taxon>Teleostei</taxon>
        <taxon>Neoteleostei</taxon>
        <taxon>Acanthomorphata</taxon>
        <taxon>Eupercaria</taxon>
        <taxon>Sciaenidae</taxon>
        <taxon>Larimichthys</taxon>
    </lineage>
</organism>
<proteinExistence type="predicted"/>